<keyword evidence="2" id="KW-1185">Reference proteome</keyword>
<name>A0ABX5J0S9_9GAMM</name>
<protein>
    <submittedName>
        <fullName evidence="1">Nitrous oxide reductase accessory protein NosL</fullName>
    </submittedName>
</protein>
<dbReference type="InterPro" id="IPR008719">
    <property type="entry name" value="N2O_reductase_NosL"/>
</dbReference>
<dbReference type="RefSeq" id="WP_108132097.1">
    <property type="nucleotide sequence ID" value="NZ_PXNS01000004.1"/>
</dbReference>
<accession>A0ABX5J0S9</accession>
<sequence>MSLPSMLQRFAIGGLMLLLIGCNDGTSDTTIGPAPIGDDDICHVCGMLIEAMPGPKGELVLDGDSEVTKFCSAAEMLVFLLQPENVERLSHAWVHDMARTDWDHPGNDAFISAQEAWYVSGHSRPGGMGHPLATFATRSDAEAFQREHGGIIEGFDELDIDQLTHMSRANHP</sequence>
<proteinExistence type="predicted"/>
<dbReference type="Gene3D" id="3.30.70.2060">
    <property type="match status" value="1"/>
</dbReference>
<dbReference type="Gene3D" id="3.30.70.2050">
    <property type="match status" value="1"/>
</dbReference>
<reference evidence="1 2" key="1">
    <citation type="submission" date="2018-03" db="EMBL/GenBank/DDBJ databases">
        <authorList>
            <person name="Zhou J."/>
            <person name="Li X."/>
            <person name="Xue M."/>
            <person name="Yin J."/>
        </authorList>
    </citation>
    <scope>NUCLEOTIDE SEQUENCE [LARGE SCALE GENOMIC DNA]</scope>
    <source>
        <strain evidence="1 2">SYSU ZJ2214</strain>
    </source>
</reference>
<comment type="caution">
    <text evidence="1">The sequence shown here is derived from an EMBL/GenBank/DDBJ whole genome shotgun (WGS) entry which is preliminary data.</text>
</comment>
<dbReference type="Pfam" id="PF05573">
    <property type="entry name" value="NosL"/>
    <property type="match status" value="1"/>
</dbReference>
<dbReference type="Proteomes" id="UP000241895">
    <property type="component" value="Unassembled WGS sequence"/>
</dbReference>
<evidence type="ECO:0000313" key="1">
    <source>
        <dbReference type="EMBL" id="PTL95293.1"/>
    </source>
</evidence>
<gene>
    <name evidence="1" type="ORF">C6W88_08130</name>
</gene>
<dbReference type="PANTHER" id="PTHR41247:SF1">
    <property type="entry name" value="HTH-TYPE TRANSCRIPTIONAL REPRESSOR YCNK"/>
    <property type="match status" value="1"/>
</dbReference>
<dbReference type="PANTHER" id="PTHR41247">
    <property type="entry name" value="HTH-TYPE TRANSCRIPTIONAL REPRESSOR YCNK"/>
    <property type="match status" value="1"/>
</dbReference>
<evidence type="ECO:0000313" key="2">
    <source>
        <dbReference type="Proteomes" id="UP000241895"/>
    </source>
</evidence>
<dbReference type="SUPFAM" id="SSF160387">
    <property type="entry name" value="NosL/MerB-like"/>
    <property type="match status" value="1"/>
</dbReference>
<dbReference type="EMBL" id="PXNS01000004">
    <property type="protein sequence ID" value="PTL95293.1"/>
    <property type="molecule type" value="Genomic_DNA"/>
</dbReference>
<organism evidence="1 2">
    <name type="scientific">Halomonas litopenaei</name>
    <dbReference type="NCBI Taxonomy" id="2109328"/>
    <lineage>
        <taxon>Bacteria</taxon>
        <taxon>Pseudomonadati</taxon>
        <taxon>Pseudomonadota</taxon>
        <taxon>Gammaproteobacteria</taxon>
        <taxon>Oceanospirillales</taxon>
        <taxon>Halomonadaceae</taxon>
        <taxon>Halomonas</taxon>
    </lineage>
</organism>